<keyword evidence="2" id="KW-0963">Cytoplasm</keyword>
<dbReference type="InterPro" id="IPR022755">
    <property type="entry name" value="Znf_C2H2_jaz"/>
</dbReference>
<evidence type="ECO:0000256" key="7">
    <source>
        <dbReference type="ARBA" id="ARBA00022833"/>
    </source>
</evidence>
<feature type="domain" description="C2H2-type" evidence="10">
    <location>
        <begin position="6"/>
        <end position="28"/>
    </location>
</feature>
<dbReference type="PANTHER" id="PTHR13182">
    <property type="entry name" value="ZINC FINGER PROTEIN 622"/>
    <property type="match status" value="1"/>
</dbReference>
<evidence type="ECO:0000256" key="5">
    <source>
        <dbReference type="ARBA" id="ARBA00022737"/>
    </source>
</evidence>
<organism evidence="11">
    <name type="scientific">Fagus sylvatica</name>
    <name type="common">Beechnut</name>
    <dbReference type="NCBI Taxonomy" id="28930"/>
    <lineage>
        <taxon>Eukaryota</taxon>
        <taxon>Viridiplantae</taxon>
        <taxon>Streptophyta</taxon>
        <taxon>Embryophyta</taxon>
        <taxon>Tracheophyta</taxon>
        <taxon>Spermatophyta</taxon>
        <taxon>Magnoliopsida</taxon>
        <taxon>eudicotyledons</taxon>
        <taxon>Gunneridae</taxon>
        <taxon>Pentapetalae</taxon>
        <taxon>rosids</taxon>
        <taxon>fabids</taxon>
        <taxon>Fagales</taxon>
        <taxon>Fagaceae</taxon>
        <taxon>Fagus</taxon>
    </lineage>
</organism>
<evidence type="ECO:0000313" key="11">
    <source>
        <dbReference type="EMBL" id="SPC81041.1"/>
    </source>
</evidence>
<evidence type="ECO:0000256" key="6">
    <source>
        <dbReference type="ARBA" id="ARBA00022771"/>
    </source>
</evidence>
<evidence type="ECO:0000256" key="4">
    <source>
        <dbReference type="ARBA" id="ARBA00022723"/>
    </source>
</evidence>
<keyword evidence="3" id="KW-0690">Ribosome biogenesis</keyword>
<dbReference type="SUPFAM" id="SSF57667">
    <property type="entry name" value="beta-beta-alpha zinc fingers"/>
    <property type="match status" value="1"/>
</dbReference>
<dbReference type="PROSITE" id="PS00028">
    <property type="entry name" value="ZINC_FINGER_C2H2_1"/>
    <property type="match status" value="1"/>
</dbReference>
<comment type="similarity">
    <text evidence="8">Belongs to the REI1 family.</text>
</comment>
<evidence type="ECO:0000256" key="9">
    <source>
        <dbReference type="SAM" id="MobiDB-lite"/>
    </source>
</evidence>
<dbReference type="GO" id="GO:0030687">
    <property type="term" value="C:preribosome, large subunit precursor"/>
    <property type="evidence" value="ECO:0007669"/>
    <property type="project" value="TreeGrafter"/>
</dbReference>
<evidence type="ECO:0000256" key="3">
    <source>
        <dbReference type="ARBA" id="ARBA00022517"/>
    </source>
</evidence>
<feature type="region of interest" description="Disordered" evidence="9">
    <location>
        <begin position="99"/>
        <end position="126"/>
    </location>
</feature>
<proteinExistence type="inferred from homology"/>
<protein>
    <recommendedName>
        <fullName evidence="10">C2H2-type domain-containing protein</fullName>
    </recommendedName>
</protein>
<dbReference type="GO" id="GO:0005737">
    <property type="term" value="C:cytoplasm"/>
    <property type="evidence" value="ECO:0007669"/>
    <property type="project" value="UniProtKB-SubCell"/>
</dbReference>
<reference evidence="11" key="1">
    <citation type="submission" date="2018-02" db="EMBL/GenBank/DDBJ databases">
        <authorList>
            <person name="Cohen D.B."/>
            <person name="Kent A.D."/>
        </authorList>
    </citation>
    <scope>NUCLEOTIDE SEQUENCE</scope>
</reference>
<dbReference type="GO" id="GO:0008270">
    <property type="term" value="F:zinc ion binding"/>
    <property type="evidence" value="ECO:0007669"/>
    <property type="project" value="UniProtKB-KW"/>
</dbReference>
<sequence>MSGLTCNACNKEFIDDSEQKLHYKSEWHRYNLKRKRKASQVKLPCSTVVVFVGKGIEVLRLMLSILNLEVTSCGLLKETNNEEEDKAIVKPLLRRVVNQPPPRRESKDEESEESEESEWEEADPEEDLLEHDTLESCMVHMHKQHGFFIPDVEYLKDPKGLLTYLGLKVKRDFMCLYCNDRCHPFNSLEAVRKHMIAKSHCKVHFGDGDEEEEAELDEFYDYSSSYVNEEGKQLDCIRKPRPSPVNNMAISAALASRYRSMGLATVQSREQMVRMKVMKQMNRSGVEAMRSKMGMKSNVIRNLPNNVPY</sequence>
<dbReference type="InterPro" id="IPR013087">
    <property type="entry name" value="Znf_C2H2_type"/>
</dbReference>
<dbReference type="GO" id="GO:0003676">
    <property type="term" value="F:nucleic acid binding"/>
    <property type="evidence" value="ECO:0007669"/>
    <property type="project" value="InterPro"/>
</dbReference>
<evidence type="ECO:0000256" key="2">
    <source>
        <dbReference type="ARBA" id="ARBA00022490"/>
    </source>
</evidence>
<dbReference type="EMBL" id="OIVN01000489">
    <property type="protein sequence ID" value="SPC81041.1"/>
    <property type="molecule type" value="Genomic_DNA"/>
</dbReference>
<evidence type="ECO:0000256" key="1">
    <source>
        <dbReference type="ARBA" id="ARBA00004496"/>
    </source>
</evidence>
<dbReference type="GO" id="GO:0042273">
    <property type="term" value="P:ribosomal large subunit biogenesis"/>
    <property type="evidence" value="ECO:0007669"/>
    <property type="project" value="TreeGrafter"/>
</dbReference>
<dbReference type="InterPro" id="IPR040025">
    <property type="entry name" value="Znf622/Rei1/Reh1"/>
</dbReference>
<dbReference type="InterPro" id="IPR036236">
    <property type="entry name" value="Znf_C2H2_sf"/>
</dbReference>
<keyword evidence="7" id="KW-0862">Zinc</keyword>
<dbReference type="AlphaFoldDB" id="A0A2N9F2B7"/>
<evidence type="ECO:0000256" key="8">
    <source>
        <dbReference type="ARBA" id="ARBA00034126"/>
    </source>
</evidence>
<dbReference type="InterPro" id="IPR041661">
    <property type="entry name" value="ZN622/Rei1/Reh1_Znf-C2H2"/>
</dbReference>
<dbReference type="Pfam" id="PF12756">
    <property type="entry name" value="zf-C2H2_2"/>
    <property type="match status" value="1"/>
</dbReference>
<keyword evidence="6" id="KW-0863">Zinc-finger</keyword>
<feature type="compositionally biased region" description="Acidic residues" evidence="9">
    <location>
        <begin position="108"/>
        <end position="126"/>
    </location>
</feature>
<dbReference type="InterPro" id="IPR003604">
    <property type="entry name" value="Matrin/U1-like-C_Znf_C2H2"/>
</dbReference>
<keyword evidence="4" id="KW-0479">Metal-binding</keyword>
<dbReference type="Pfam" id="PF12171">
    <property type="entry name" value="zf-C2H2_jaz"/>
    <property type="match status" value="1"/>
</dbReference>
<gene>
    <name evidence="11" type="ORF">FSB_LOCUS8923</name>
</gene>
<accession>A0A2N9F2B7</accession>
<name>A0A2N9F2B7_FAGSY</name>
<dbReference type="PANTHER" id="PTHR13182:SF8">
    <property type="entry name" value="CYTOPLASMIC 60S SUBUNIT BIOGENESIS FACTOR ZNF622"/>
    <property type="match status" value="1"/>
</dbReference>
<comment type="subcellular location">
    <subcellularLocation>
        <location evidence="1">Cytoplasm</location>
    </subcellularLocation>
</comment>
<keyword evidence="5" id="KW-0677">Repeat</keyword>
<dbReference type="SMART" id="SM00451">
    <property type="entry name" value="ZnF_U1"/>
    <property type="match status" value="1"/>
</dbReference>
<evidence type="ECO:0000259" key="10">
    <source>
        <dbReference type="PROSITE" id="PS00028"/>
    </source>
</evidence>